<evidence type="ECO:0000313" key="7">
    <source>
        <dbReference type="EMBL" id="GGF07903.1"/>
    </source>
</evidence>
<evidence type="ECO:0000313" key="8">
    <source>
        <dbReference type="Proteomes" id="UP000646365"/>
    </source>
</evidence>
<dbReference type="InterPro" id="IPR017871">
    <property type="entry name" value="ABC_transporter-like_CS"/>
</dbReference>
<evidence type="ECO:0000256" key="5">
    <source>
        <dbReference type="ARBA" id="ARBA00022970"/>
    </source>
</evidence>
<dbReference type="InterPro" id="IPR003593">
    <property type="entry name" value="AAA+_ATPase"/>
</dbReference>
<comment type="caution">
    <text evidence="7">The sequence shown here is derived from an EMBL/GenBank/DDBJ whole genome shotgun (WGS) entry which is preliminary data.</text>
</comment>
<evidence type="ECO:0000256" key="2">
    <source>
        <dbReference type="ARBA" id="ARBA00022448"/>
    </source>
</evidence>
<dbReference type="RefSeq" id="WP_189043440.1">
    <property type="nucleotide sequence ID" value="NZ_BMJQ01000002.1"/>
</dbReference>
<dbReference type="Pfam" id="PF12399">
    <property type="entry name" value="BCA_ABC_TP_C"/>
    <property type="match status" value="1"/>
</dbReference>
<keyword evidence="4 7" id="KW-0067">ATP-binding</keyword>
<dbReference type="InterPro" id="IPR003439">
    <property type="entry name" value="ABC_transporter-like_ATP-bd"/>
</dbReference>
<dbReference type="CDD" id="cd03224">
    <property type="entry name" value="ABC_TM1139_LivF_branched"/>
    <property type="match status" value="1"/>
</dbReference>
<dbReference type="SUPFAM" id="SSF52540">
    <property type="entry name" value="P-loop containing nucleoside triphosphate hydrolases"/>
    <property type="match status" value="1"/>
</dbReference>
<sequence length="242" mass="25602">MSGSPGSVLEVRGLTLGYGRTDAVKGIDLDVADGAVVSLIGANGAGKTTTLRGLSGLLRARSGSVKFAGAEMAGQSAYKIARAGIVQVPEGRQVFANMTIDENLRMGAYLVADAAEIQRRRQGVLDRFPRLGERLQQLAGLLSGGEQQMLAMGRALMADPKLLLLDEPSMGLAPLFIEEIFQIIRALKAERRTILLVEQNAQAALEVADHAYVLETGRIKLHGPAAEIANNPEVIAAYLGAA</sequence>
<proteinExistence type="inferred from homology"/>
<keyword evidence="8" id="KW-1185">Reference proteome</keyword>
<dbReference type="PANTHER" id="PTHR43820:SF4">
    <property type="entry name" value="HIGH-AFFINITY BRANCHED-CHAIN AMINO ACID TRANSPORT ATP-BINDING PROTEIN LIVF"/>
    <property type="match status" value="1"/>
</dbReference>
<dbReference type="InterPro" id="IPR032823">
    <property type="entry name" value="BCA_ABC_TP_C"/>
</dbReference>
<gene>
    <name evidence="7" type="ORF">GCM10011611_11710</name>
</gene>
<dbReference type="Gene3D" id="3.40.50.300">
    <property type="entry name" value="P-loop containing nucleotide triphosphate hydrolases"/>
    <property type="match status" value="1"/>
</dbReference>
<protein>
    <submittedName>
        <fullName evidence="7">ABC transporter ATP-binding protein</fullName>
    </submittedName>
</protein>
<dbReference type="GO" id="GO:0015807">
    <property type="term" value="P:L-amino acid transport"/>
    <property type="evidence" value="ECO:0007669"/>
    <property type="project" value="TreeGrafter"/>
</dbReference>
<dbReference type="Proteomes" id="UP000646365">
    <property type="component" value="Unassembled WGS sequence"/>
</dbReference>
<reference evidence="7" key="2">
    <citation type="submission" date="2020-09" db="EMBL/GenBank/DDBJ databases">
        <authorList>
            <person name="Sun Q."/>
            <person name="Zhou Y."/>
        </authorList>
    </citation>
    <scope>NUCLEOTIDE SEQUENCE</scope>
    <source>
        <strain evidence="7">CGMCC 1.15725</strain>
    </source>
</reference>
<keyword evidence="2" id="KW-0813">Transport</keyword>
<dbReference type="GO" id="GO:0016887">
    <property type="term" value="F:ATP hydrolysis activity"/>
    <property type="evidence" value="ECO:0007669"/>
    <property type="project" value="InterPro"/>
</dbReference>
<comment type="similarity">
    <text evidence="1">Belongs to the ABC transporter superfamily.</text>
</comment>
<organism evidence="7 8">
    <name type="scientific">Aliidongia dinghuensis</name>
    <dbReference type="NCBI Taxonomy" id="1867774"/>
    <lineage>
        <taxon>Bacteria</taxon>
        <taxon>Pseudomonadati</taxon>
        <taxon>Pseudomonadota</taxon>
        <taxon>Alphaproteobacteria</taxon>
        <taxon>Rhodospirillales</taxon>
        <taxon>Dongiaceae</taxon>
        <taxon>Aliidongia</taxon>
    </lineage>
</organism>
<dbReference type="InterPro" id="IPR052156">
    <property type="entry name" value="BCAA_Transport_ATP-bd_LivF"/>
</dbReference>
<keyword evidence="3" id="KW-0547">Nucleotide-binding</keyword>
<dbReference type="InterPro" id="IPR027417">
    <property type="entry name" value="P-loop_NTPase"/>
</dbReference>
<dbReference type="GO" id="GO:0005524">
    <property type="term" value="F:ATP binding"/>
    <property type="evidence" value="ECO:0007669"/>
    <property type="project" value="UniProtKB-KW"/>
</dbReference>
<dbReference type="GO" id="GO:0015658">
    <property type="term" value="F:branched-chain amino acid transmembrane transporter activity"/>
    <property type="evidence" value="ECO:0007669"/>
    <property type="project" value="TreeGrafter"/>
</dbReference>
<dbReference type="PANTHER" id="PTHR43820">
    <property type="entry name" value="HIGH-AFFINITY BRANCHED-CHAIN AMINO ACID TRANSPORT ATP-BINDING PROTEIN LIVF"/>
    <property type="match status" value="1"/>
</dbReference>
<evidence type="ECO:0000256" key="3">
    <source>
        <dbReference type="ARBA" id="ARBA00022741"/>
    </source>
</evidence>
<dbReference type="EMBL" id="BMJQ01000002">
    <property type="protein sequence ID" value="GGF07903.1"/>
    <property type="molecule type" value="Genomic_DNA"/>
</dbReference>
<keyword evidence="5" id="KW-0029">Amino-acid transport</keyword>
<feature type="domain" description="ABC transporter" evidence="6">
    <location>
        <begin position="9"/>
        <end position="241"/>
    </location>
</feature>
<evidence type="ECO:0000256" key="1">
    <source>
        <dbReference type="ARBA" id="ARBA00005417"/>
    </source>
</evidence>
<dbReference type="PROSITE" id="PS50893">
    <property type="entry name" value="ABC_TRANSPORTER_2"/>
    <property type="match status" value="1"/>
</dbReference>
<evidence type="ECO:0000259" key="6">
    <source>
        <dbReference type="PROSITE" id="PS50893"/>
    </source>
</evidence>
<dbReference type="AlphaFoldDB" id="A0A8J3E3N4"/>
<name>A0A8J3E3N4_9PROT</name>
<accession>A0A8J3E3N4</accession>
<dbReference type="PROSITE" id="PS00211">
    <property type="entry name" value="ABC_TRANSPORTER_1"/>
    <property type="match status" value="1"/>
</dbReference>
<dbReference type="Pfam" id="PF00005">
    <property type="entry name" value="ABC_tran"/>
    <property type="match status" value="1"/>
</dbReference>
<dbReference type="SMART" id="SM00382">
    <property type="entry name" value="AAA"/>
    <property type="match status" value="1"/>
</dbReference>
<reference evidence="7" key="1">
    <citation type="journal article" date="2014" name="Int. J. Syst. Evol. Microbiol.">
        <title>Complete genome sequence of Corynebacterium casei LMG S-19264T (=DSM 44701T), isolated from a smear-ripened cheese.</title>
        <authorList>
            <consortium name="US DOE Joint Genome Institute (JGI-PGF)"/>
            <person name="Walter F."/>
            <person name="Albersmeier A."/>
            <person name="Kalinowski J."/>
            <person name="Ruckert C."/>
        </authorList>
    </citation>
    <scope>NUCLEOTIDE SEQUENCE</scope>
    <source>
        <strain evidence="7">CGMCC 1.15725</strain>
    </source>
</reference>
<evidence type="ECO:0000256" key="4">
    <source>
        <dbReference type="ARBA" id="ARBA00022840"/>
    </source>
</evidence>